<dbReference type="AlphaFoldDB" id="A0A917KP39"/>
<proteinExistence type="predicted"/>
<keyword evidence="4" id="KW-1185">Reference proteome</keyword>
<dbReference type="Gene3D" id="1.10.1740.10">
    <property type="match status" value="1"/>
</dbReference>
<accession>A0A917KP39</accession>
<evidence type="ECO:0000313" key="3">
    <source>
        <dbReference type="EMBL" id="GGJ22777.1"/>
    </source>
</evidence>
<sequence>MADLAMPAARRGTPAQQLNERFTAIYTQHLPMVRATISRRLDVSDKHLVDDLAQNTFLAFYRYLGRLDTGRDFGGLLRVMARQSISHHFRVMRHTHERAADTGHYSFANREMEPGAGYYTPAATGFRTATIAPRPGDSDPDPDEALRRVQGRPAPIRQGGGTR</sequence>
<reference evidence="3" key="2">
    <citation type="submission" date="2020-09" db="EMBL/GenBank/DDBJ databases">
        <authorList>
            <person name="Sun Q."/>
            <person name="Zhou Y."/>
        </authorList>
    </citation>
    <scope>NUCLEOTIDE SEQUENCE</scope>
    <source>
        <strain evidence="3">CGMCC 4.7272</strain>
    </source>
</reference>
<dbReference type="SUPFAM" id="SSF88946">
    <property type="entry name" value="Sigma2 domain of RNA polymerase sigma factors"/>
    <property type="match status" value="1"/>
</dbReference>
<evidence type="ECO:0000313" key="4">
    <source>
        <dbReference type="Proteomes" id="UP000625682"/>
    </source>
</evidence>
<evidence type="ECO:0000256" key="1">
    <source>
        <dbReference type="SAM" id="MobiDB-lite"/>
    </source>
</evidence>
<protein>
    <recommendedName>
        <fullName evidence="2">RNA polymerase sigma-70 region 2 domain-containing protein</fullName>
    </recommendedName>
</protein>
<dbReference type="GO" id="GO:0006352">
    <property type="term" value="P:DNA-templated transcription initiation"/>
    <property type="evidence" value="ECO:0007669"/>
    <property type="project" value="InterPro"/>
</dbReference>
<name>A0A917KP39_9ACTN</name>
<dbReference type="EMBL" id="BMMU01000004">
    <property type="protein sequence ID" value="GGJ22777.1"/>
    <property type="molecule type" value="Genomic_DNA"/>
</dbReference>
<dbReference type="InterPro" id="IPR013325">
    <property type="entry name" value="RNA_pol_sigma_r2"/>
</dbReference>
<reference evidence="3" key="1">
    <citation type="journal article" date="2014" name="Int. J. Syst. Evol. Microbiol.">
        <title>Complete genome sequence of Corynebacterium casei LMG S-19264T (=DSM 44701T), isolated from a smear-ripened cheese.</title>
        <authorList>
            <consortium name="US DOE Joint Genome Institute (JGI-PGF)"/>
            <person name="Walter F."/>
            <person name="Albersmeier A."/>
            <person name="Kalinowski J."/>
            <person name="Ruckert C."/>
        </authorList>
    </citation>
    <scope>NUCLEOTIDE SEQUENCE</scope>
    <source>
        <strain evidence="3">CGMCC 4.7272</strain>
    </source>
</reference>
<evidence type="ECO:0000259" key="2">
    <source>
        <dbReference type="Pfam" id="PF04542"/>
    </source>
</evidence>
<dbReference type="Pfam" id="PF04542">
    <property type="entry name" value="Sigma70_r2"/>
    <property type="match status" value="1"/>
</dbReference>
<feature type="domain" description="RNA polymerase sigma-70 region 2" evidence="2">
    <location>
        <begin position="25"/>
        <end position="90"/>
    </location>
</feature>
<dbReference type="GO" id="GO:0003700">
    <property type="term" value="F:DNA-binding transcription factor activity"/>
    <property type="evidence" value="ECO:0007669"/>
    <property type="project" value="InterPro"/>
</dbReference>
<dbReference type="RefSeq" id="WP_189146817.1">
    <property type="nucleotide sequence ID" value="NZ_BAABER010000001.1"/>
</dbReference>
<organism evidence="3 4">
    <name type="scientific">Streptomyces lacrimifluminis</name>
    <dbReference type="NCBI Taxonomy" id="1500077"/>
    <lineage>
        <taxon>Bacteria</taxon>
        <taxon>Bacillati</taxon>
        <taxon>Actinomycetota</taxon>
        <taxon>Actinomycetes</taxon>
        <taxon>Kitasatosporales</taxon>
        <taxon>Streptomycetaceae</taxon>
        <taxon>Streptomyces</taxon>
    </lineage>
</organism>
<dbReference type="InterPro" id="IPR007627">
    <property type="entry name" value="RNA_pol_sigma70_r2"/>
</dbReference>
<gene>
    <name evidence="3" type="ORF">GCM10012282_19060</name>
</gene>
<feature type="region of interest" description="Disordered" evidence="1">
    <location>
        <begin position="129"/>
        <end position="163"/>
    </location>
</feature>
<dbReference type="Proteomes" id="UP000625682">
    <property type="component" value="Unassembled WGS sequence"/>
</dbReference>
<comment type="caution">
    <text evidence="3">The sequence shown here is derived from an EMBL/GenBank/DDBJ whole genome shotgun (WGS) entry which is preliminary data.</text>
</comment>